<evidence type="ECO:0000256" key="1">
    <source>
        <dbReference type="ARBA" id="ARBA00023015"/>
    </source>
</evidence>
<dbReference type="EMBL" id="CP132932">
    <property type="protein sequence ID" value="XCB25463.1"/>
    <property type="molecule type" value="Genomic_DNA"/>
</dbReference>
<dbReference type="PROSITE" id="PS50977">
    <property type="entry name" value="HTH_TETR_2"/>
    <property type="match status" value="1"/>
</dbReference>
<dbReference type="InterPro" id="IPR050109">
    <property type="entry name" value="HTH-type_TetR-like_transc_reg"/>
</dbReference>
<dbReference type="Gene3D" id="1.10.357.10">
    <property type="entry name" value="Tetracycline Repressor, domain 2"/>
    <property type="match status" value="1"/>
</dbReference>
<dbReference type="InterPro" id="IPR009057">
    <property type="entry name" value="Homeodomain-like_sf"/>
</dbReference>
<proteinExistence type="predicted"/>
<evidence type="ECO:0000256" key="3">
    <source>
        <dbReference type="ARBA" id="ARBA00023163"/>
    </source>
</evidence>
<evidence type="ECO:0000256" key="2">
    <source>
        <dbReference type="ARBA" id="ARBA00023125"/>
    </source>
</evidence>
<keyword evidence="2 4" id="KW-0238">DNA-binding</keyword>
<dbReference type="RefSeq" id="WP_353068389.1">
    <property type="nucleotide sequence ID" value="NZ_CP132932.1"/>
</dbReference>
<dbReference type="Gene3D" id="1.10.10.60">
    <property type="entry name" value="Homeodomain-like"/>
    <property type="match status" value="1"/>
</dbReference>
<sequence>MQRKVHKSSEVSVSRRPKDSGTSVPPVSPTSDSRSNFLLDSAAELFLQKGFEATSVGEIAHRAHASKETFYNKFTNKNELFRAVIHRLTDRFASDIGLALGKNQEPRQALSSFGAILLGRLLSDEGIGLQNIVFMESRRFPEIASIFYELGPSRTLAVLAEYFDAQAKKGALRRMDSKLAASHFVGLLTSDMMMLRSLGLLGKPTPEEQAKRCRDAVEIFLRAYGQKD</sequence>
<dbReference type="InterPro" id="IPR036271">
    <property type="entry name" value="Tet_transcr_reg_TetR-rel_C_sf"/>
</dbReference>
<dbReference type="InterPro" id="IPR039536">
    <property type="entry name" value="TetR_C_Proteobacteria"/>
</dbReference>
<feature type="domain" description="HTH tetR-type" evidence="6">
    <location>
        <begin position="32"/>
        <end position="92"/>
    </location>
</feature>
<dbReference type="PANTHER" id="PTHR30055:SF119">
    <property type="entry name" value="NALC"/>
    <property type="match status" value="1"/>
</dbReference>
<keyword evidence="1" id="KW-0805">Transcription regulation</keyword>
<accession>A0AAU7Z938</accession>
<dbReference type="FunFam" id="1.10.10.60:FF:000141">
    <property type="entry name" value="TetR family transcriptional regulator"/>
    <property type="match status" value="1"/>
</dbReference>
<dbReference type="PANTHER" id="PTHR30055">
    <property type="entry name" value="HTH-TYPE TRANSCRIPTIONAL REGULATOR RUTR"/>
    <property type="match status" value="1"/>
</dbReference>
<dbReference type="GO" id="GO:0000976">
    <property type="term" value="F:transcription cis-regulatory region binding"/>
    <property type="evidence" value="ECO:0007669"/>
    <property type="project" value="TreeGrafter"/>
</dbReference>
<evidence type="ECO:0000259" key="6">
    <source>
        <dbReference type="PROSITE" id="PS50977"/>
    </source>
</evidence>
<evidence type="ECO:0000256" key="4">
    <source>
        <dbReference type="PROSITE-ProRule" id="PRU00335"/>
    </source>
</evidence>
<feature type="DNA-binding region" description="H-T-H motif" evidence="4">
    <location>
        <begin position="55"/>
        <end position="74"/>
    </location>
</feature>
<dbReference type="Pfam" id="PF00440">
    <property type="entry name" value="TetR_N"/>
    <property type="match status" value="1"/>
</dbReference>
<dbReference type="PRINTS" id="PR00455">
    <property type="entry name" value="HTHTETR"/>
</dbReference>
<evidence type="ECO:0000313" key="7">
    <source>
        <dbReference type="EMBL" id="XCB25463.1"/>
    </source>
</evidence>
<name>A0AAU7Z938_9BACT</name>
<dbReference type="SUPFAM" id="SSF46689">
    <property type="entry name" value="Homeodomain-like"/>
    <property type="match status" value="1"/>
</dbReference>
<reference evidence="7" key="2">
    <citation type="journal article" date="2024" name="Environ. Microbiol.">
        <title>Genome analysis and description of Tunturibacter gen. nov. expands the diversity of Terriglobia in tundra soils.</title>
        <authorList>
            <person name="Messyasz A."/>
            <person name="Mannisto M.K."/>
            <person name="Kerkhof L.J."/>
            <person name="Haggblom M.M."/>
        </authorList>
    </citation>
    <scope>NUCLEOTIDE SEQUENCE</scope>
    <source>
        <strain evidence="7">M8UP23</strain>
    </source>
</reference>
<evidence type="ECO:0000256" key="5">
    <source>
        <dbReference type="SAM" id="MobiDB-lite"/>
    </source>
</evidence>
<dbReference type="SUPFAM" id="SSF48498">
    <property type="entry name" value="Tetracyclin repressor-like, C-terminal domain"/>
    <property type="match status" value="1"/>
</dbReference>
<protein>
    <submittedName>
        <fullName evidence="7">TetR/AcrR family transcriptional regulator</fullName>
    </submittedName>
</protein>
<dbReference type="AlphaFoldDB" id="A0AAU7Z938"/>
<dbReference type="Pfam" id="PF14246">
    <property type="entry name" value="TetR_C_7"/>
    <property type="match status" value="1"/>
</dbReference>
<keyword evidence="3" id="KW-0804">Transcription</keyword>
<feature type="compositionally biased region" description="Low complexity" evidence="5">
    <location>
        <begin position="20"/>
        <end position="32"/>
    </location>
</feature>
<dbReference type="InterPro" id="IPR001647">
    <property type="entry name" value="HTH_TetR"/>
</dbReference>
<organism evidence="7">
    <name type="scientific">Tunturiibacter empetritectus</name>
    <dbReference type="NCBI Taxonomy" id="3069691"/>
    <lineage>
        <taxon>Bacteria</taxon>
        <taxon>Pseudomonadati</taxon>
        <taxon>Acidobacteriota</taxon>
        <taxon>Terriglobia</taxon>
        <taxon>Terriglobales</taxon>
        <taxon>Acidobacteriaceae</taxon>
        <taxon>Tunturiibacter</taxon>
    </lineage>
</organism>
<dbReference type="GO" id="GO:0003700">
    <property type="term" value="F:DNA-binding transcription factor activity"/>
    <property type="evidence" value="ECO:0007669"/>
    <property type="project" value="TreeGrafter"/>
</dbReference>
<dbReference type="KEGG" id="temp:RBB75_13505"/>
<reference evidence="7" key="1">
    <citation type="submission" date="2023-08" db="EMBL/GenBank/DDBJ databases">
        <authorList>
            <person name="Messyasz A."/>
            <person name="Mannisto M.K."/>
            <person name="Kerkhof L.J."/>
            <person name="Haggblom M."/>
        </authorList>
    </citation>
    <scope>NUCLEOTIDE SEQUENCE</scope>
    <source>
        <strain evidence="7">M8UP23</strain>
    </source>
</reference>
<feature type="region of interest" description="Disordered" evidence="5">
    <location>
        <begin position="1"/>
        <end position="32"/>
    </location>
</feature>
<gene>
    <name evidence="7" type="ORF">RBB75_13505</name>
</gene>